<reference evidence="1 2" key="1">
    <citation type="submission" date="2019-10" db="EMBL/GenBank/DDBJ databases">
        <title>Nocardia macrotermitis sp. nov. and Nocardia aurantia sp. nov., isolated from the gut of fungus growing-termite Macrotermes natalensis.</title>
        <authorList>
            <person name="Benndorf R."/>
            <person name="Schwitalla J."/>
            <person name="Martin K."/>
            <person name="De Beer W."/>
            <person name="Kaster A.-K."/>
            <person name="Vollmers J."/>
            <person name="Poulsen M."/>
            <person name="Beemelmanns C."/>
        </authorList>
    </citation>
    <scope>NUCLEOTIDE SEQUENCE [LARGE SCALE GENOMIC DNA]</scope>
    <source>
        <strain evidence="1 2">RB20</strain>
    </source>
</reference>
<evidence type="ECO:0000313" key="2">
    <source>
        <dbReference type="Proteomes" id="UP000438448"/>
    </source>
</evidence>
<dbReference type="EMBL" id="WEGK01000012">
    <property type="protein sequence ID" value="MQY21992.1"/>
    <property type="molecule type" value="Genomic_DNA"/>
</dbReference>
<dbReference type="AlphaFoldDB" id="A0A7K0D9J4"/>
<evidence type="ECO:0000313" key="1">
    <source>
        <dbReference type="EMBL" id="MQY21992.1"/>
    </source>
</evidence>
<name>A0A7K0D9J4_9NOCA</name>
<keyword evidence="2" id="KW-1185">Reference proteome</keyword>
<organism evidence="1 2">
    <name type="scientific">Nocardia macrotermitis</name>
    <dbReference type="NCBI Taxonomy" id="2585198"/>
    <lineage>
        <taxon>Bacteria</taxon>
        <taxon>Bacillati</taxon>
        <taxon>Actinomycetota</taxon>
        <taxon>Actinomycetes</taxon>
        <taxon>Mycobacteriales</taxon>
        <taxon>Nocardiaceae</taxon>
        <taxon>Nocardia</taxon>
    </lineage>
</organism>
<accession>A0A7K0D9J4</accession>
<dbReference type="Proteomes" id="UP000438448">
    <property type="component" value="Unassembled WGS sequence"/>
</dbReference>
<proteinExistence type="predicted"/>
<gene>
    <name evidence="1" type="ORF">NRB20_51050</name>
</gene>
<sequence length="73" mass="7628">MGARWGKEAGAAAPTLSAVDLLEAHSGDSSRDHASGHRNYWRGGVLPRKLAKPSLKRSRLAIGTALFGGSMVA</sequence>
<protein>
    <submittedName>
        <fullName evidence="1">Uncharacterized protein</fullName>
    </submittedName>
</protein>
<comment type="caution">
    <text evidence="1">The sequence shown here is derived from an EMBL/GenBank/DDBJ whole genome shotgun (WGS) entry which is preliminary data.</text>
</comment>